<reference evidence="1 2" key="1">
    <citation type="submission" date="2021-03" db="EMBL/GenBank/DDBJ databases">
        <title>Complete Genome Sequences of Two Lysobacter Strains Isolated from Sea Water (Lysobacter caseinilyticus) and Soil (Lysobacter helvus) in South Korea.</title>
        <authorList>
            <person name="Watanabe Y."/>
            <person name="Arakawa K."/>
        </authorList>
    </citation>
    <scope>NUCLEOTIDE SEQUENCE [LARGE SCALE GENOMIC DNA]</scope>
    <source>
        <strain evidence="1 2">KVB24</strain>
    </source>
</reference>
<accession>A0ABN6FVZ9</accession>
<protein>
    <recommendedName>
        <fullName evidence="3">NYN domain-containing protein</fullName>
    </recommendedName>
</protein>
<keyword evidence="2" id="KW-1185">Reference proteome</keyword>
<evidence type="ECO:0000313" key="2">
    <source>
        <dbReference type="Proteomes" id="UP000681317"/>
    </source>
</evidence>
<sequence length="234" mass="26313">MAKDLPTAVYVDGHNLYYGRIRGTSFKWLDLVGLFDRLIHDQNPASLITQVRYFSAPAIARLASHGAASVIAQQDYHRAMRQRYGARFDVTWGAHTFDRKGTLLPRFVEGVPYDRKDRVRVWKLEEKQTDVNLALAMYRDACSGAYGQLVVCTNDSDAAPTLAAIRSDFPAIILGVVTPVRPPEASATQRGISRSLTGNADWSRHYLLDAELARSRLPDRIHTGRKPIRKPAHW</sequence>
<evidence type="ECO:0000313" key="1">
    <source>
        <dbReference type="EMBL" id="BCT92177.1"/>
    </source>
</evidence>
<dbReference type="RefSeq" id="WP_244858688.1">
    <property type="nucleotide sequence ID" value="NZ_AP024545.1"/>
</dbReference>
<gene>
    <name evidence="1" type="ORF">LYSCAS_12010</name>
</gene>
<dbReference type="EMBL" id="AP024545">
    <property type="protein sequence ID" value="BCT92177.1"/>
    <property type="molecule type" value="Genomic_DNA"/>
</dbReference>
<dbReference type="CDD" id="cd18722">
    <property type="entry name" value="PIN_NicB-like"/>
    <property type="match status" value="1"/>
</dbReference>
<dbReference type="Gene3D" id="3.40.50.1010">
    <property type="entry name" value="5'-nuclease"/>
    <property type="match status" value="1"/>
</dbReference>
<name>A0ABN6FVZ9_9GAMM</name>
<evidence type="ECO:0008006" key="3">
    <source>
        <dbReference type="Google" id="ProtNLM"/>
    </source>
</evidence>
<proteinExistence type="predicted"/>
<organism evidence="1 2">
    <name type="scientific">Noviluteimonas caseinilytica</name>
    <dbReference type="NCBI Taxonomy" id="2675101"/>
    <lineage>
        <taxon>Bacteria</taxon>
        <taxon>Pseudomonadati</taxon>
        <taxon>Pseudomonadota</taxon>
        <taxon>Gammaproteobacteria</taxon>
        <taxon>Lysobacterales</taxon>
        <taxon>Lysobacteraceae</taxon>
        <taxon>Noviluteimonas</taxon>
    </lineage>
</organism>
<dbReference type="Proteomes" id="UP000681317">
    <property type="component" value="Chromosome"/>
</dbReference>